<sequence length="313" mass="32747">MGELQERRYSKGRSAHVNRSIAAATSGSSRNRGVLLLACAFGLLSALLVFAFLNGRGGEKDLSGEIFAGEGAETVVVLTRNVAVGEKITSDMLTTRTIPATALLPGRVKDSEMSSLVGKVATAPMYAGEQVIDAKVTTYVGQDTLAYKVPQGMRAISLQVPHEAWIAAGLPQPGDRVDILGITTLSKVDPLTGEEKPNVVAGYIAQDVEVLAVAQTVVKTVPKVDGGSNGSGSAAASGPSAATSGAVKQENATYEKAISITLALPPDLAAKVALIDAMRDDVGQYRILPRQKGDADPITGKQVWTYDDLFPVR</sequence>
<proteinExistence type="predicted"/>
<feature type="transmembrane region" description="Helical" evidence="1">
    <location>
        <begin position="34"/>
        <end position="53"/>
    </location>
</feature>
<evidence type="ECO:0000313" key="3">
    <source>
        <dbReference type="EMBL" id="QFG01963.1"/>
    </source>
</evidence>
<dbReference type="InterPro" id="IPR013974">
    <property type="entry name" value="SAF"/>
</dbReference>
<dbReference type="InterPro" id="IPR017592">
    <property type="entry name" value="Pilus_assmbl_Flp-typ_CpaB"/>
</dbReference>
<dbReference type="NCBIfam" id="TIGR03177">
    <property type="entry name" value="pilus_cpaB"/>
    <property type="match status" value="1"/>
</dbReference>
<dbReference type="Pfam" id="PF08666">
    <property type="entry name" value="SAF"/>
    <property type="match status" value="1"/>
</dbReference>
<dbReference type="InterPro" id="IPR031571">
    <property type="entry name" value="RcpC_dom"/>
</dbReference>
<evidence type="ECO:0000256" key="1">
    <source>
        <dbReference type="SAM" id="Phobius"/>
    </source>
</evidence>
<dbReference type="CDD" id="cd11614">
    <property type="entry name" value="SAF_CpaB_FlgA_like"/>
    <property type="match status" value="1"/>
</dbReference>
<evidence type="ECO:0000313" key="4">
    <source>
        <dbReference type="Proteomes" id="UP000326331"/>
    </source>
</evidence>
<keyword evidence="1" id="KW-0472">Membrane</keyword>
<reference evidence="3 4" key="1">
    <citation type="submission" date="2019-10" db="EMBL/GenBank/DDBJ databases">
        <title>Thermopilla bonchosmolovskayae gen. nov., sp. nov., a moderately thermophilic Chloroflexi bacterium from a Chukotka hot spring (Arctic, Russia), representing a novel classis Thermopillaia, which include previously uncultivated lineage OLB14.</title>
        <authorList>
            <person name="Kochetkova T.V."/>
            <person name="Zayulina K.S."/>
            <person name="Zhigarkov V.S."/>
            <person name="Minaev N.V."/>
            <person name="Novikov A."/>
            <person name="Toshchakov S.V."/>
            <person name="Elcheninov A.G."/>
            <person name="Kublanov I.V."/>
        </authorList>
    </citation>
    <scope>NUCLEOTIDE SEQUENCE [LARGE SCALE GENOMIC DNA]</scope>
    <source>
        <strain evidence="3 4">3753O</strain>
    </source>
</reference>
<dbReference type="Pfam" id="PF16976">
    <property type="entry name" value="RcpC"/>
    <property type="match status" value="1"/>
</dbReference>
<keyword evidence="4" id="KW-1185">Reference proteome</keyword>
<accession>A0ABX6BYK3</accession>
<keyword evidence="1" id="KW-1133">Transmembrane helix</keyword>
<evidence type="ECO:0000259" key="2">
    <source>
        <dbReference type="SMART" id="SM00858"/>
    </source>
</evidence>
<name>A0ABX6BYK3_9CHLR</name>
<protein>
    <submittedName>
        <fullName evidence="3">Flp pilus assembly protein CpaB</fullName>
    </submittedName>
</protein>
<feature type="domain" description="SAF" evidence="2">
    <location>
        <begin position="73"/>
        <end position="137"/>
    </location>
</feature>
<dbReference type="EMBL" id="CP042829">
    <property type="protein sequence ID" value="QFG01963.1"/>
    <property type="molecule type" value="Genomic_DNA"/>
</dbReference>
<keyword evidence="1" id="KW-0812">Transmembrane</keyword>
<dbReference type="SMART" id="SM00858">
    <property type="entry name" value="SAF"/>
    <property type="match status" value="1"/>
</dbReference>
<organism evidence="3 4">
    <name type="scientific">Tepidiforma bonchosmolovskayae</name>
    <dbReference type="NCBI Taxonomy" id="2601677"/>
    <lineage>
        <taxon>Bacteria</taxon>
        <taxon>Bacillati</taxon>
        <taxon>Chloroflexota</taxon>
        <taxon>Tepidiformia</taxon>
        <taxon>Tepidiformales</taxon>
        <taxon>Tepidiformaceae</taxon>
        <taxon>Tepidiforma</taxon>
    </lineage>
</organism>
<dbReference type="Gene3D" id="3.90.1210.10">
    <property type="entry name" value="Antifreeze-like/N-acetylneuraminic acid synthase C-terminal domain"/>
    <property type="match status" value="1"/>
</dbReference>
<dbReference type="Proteomes" id="UP000326331">
    <property type="component" value="Chromosome"/>
</dbReference>
<gene>
    <name evidence="3" type="primary">cpaB</name>
    <name evidence="3" type="ORF">Tbon_01130</name>
</gene>